<evidence type="ECO:0000256" key="1">
    <source>
        <dbReference type="SAM" id="MobiDB-lite"/>
    </source>
</evidence>
<gene>
    <name evidence="2" type="ORF">DB32_005823</name>
</gene>
<feature type="region of interest" description="Disordered" evidence="1">
    <location>
        <begin position="1"/>
        <end position="93"/>
    </location>
</feature>
<evidence type="ECO:0000313" key="2">
    <source>
        <dbReference type="EMBL" id="AKF08674.1"/>
    </source>
</evidence>
<sequence>MAGTPLGDARRDAKPCTCAPEHEPEDDGAHEILPPPGQGGAVVRPEVARESVAPSEQRSASVGAEPARRKLPTGAEAHQHLRDQIASLSRGAK</sequence>
<accession>A0A0F6SGG9</accession>
<dbReference type="STRING" id="927083.DB32_005823"/>
<dbReference type="Proteomes" id="UP000034883">
    <property type="component" value="Chromosome"/>
</dbReference>
<name>A0A0F6SGG9_9BACT</name>
<dbReference type="KEGG" id="samy:DB32_005823"/>
<reference evidence="2 3" key="1">
    <citation type="submission" date="2015-03" db="EMBL/GenBank/DDBJ databases">
        <title>Genome assembly of Sandaracinus amylolyticus DSM 53668.</title>
        <authorList>
            <person name="Sharma G."/>
            <person name="Subramanian S."/>
        </authorList>
    </citation>
    <scope>NUCLEOTIDE SEQUENCE [LARGE SCALE GENOMIC DNA]</scope>
    <source>
        <strain evidence="2 3">DSM 53668</strain>
    </source>
</reference>
<dbReference type="AlphaFoldDB" id="A0A0F6SGG9"/>
<proteinExistence type="predicted"/>
<organism evidence="2 3">
    <name type="scientific">Sandaracinus amylolyticus</name>
    <dbReference type="NCBI Taxonomy" id="927083"/>
    <lineage>
        <taxon>Bacteria</taxon>
        <taxon>Pseudomonadati</taxon>
        <taxon>Myxococcota</taxon>
        <taxon>Polyangia</taxon>
        <taxon>Polyangiales</taxon>
        <taxon>Sandaracinaceae</taxon>
        <taxon>Sandaracinus</taxon>
    </lineage>
</organism>
<dbReference type="EMBL" id="CP011125">
    <property type="protein sequence ID" value="AKF08674.1"/>
    <property type="molecule type" value="Genomic_DNA"/>
</dbReference>
<protein>
    <submittedName>
        <fullName evidence="2">Uncharacterized protein</fullName>
    </submittedName>
</protein>
<keyword evidence="3" id="KW-1185">Reference proteome</keyword>
<evidence type="ECO:0000313" key="3">
    <source>
        <dbReference type="Proteomes" id="UP000034883"/>
    </source>
</evidence>